<dbReference type="InterPro" id="IPR007698">
    <property type="entry name" value="AlaDH/PNT_NAD(H)-bd"/>
</dbReference>
<organism evidence="4 5">
    <name type="scientific">Hungatella hathewayi</name>
    <dbReference type="NCBI Taxonomy" id="154046"/>
    <lineage>
        <taxon>Bacteria</taxon>
        <taxon>Bacillati</taxon>
        <taxon>Bacillota</taxon>
        <taxon>Clostridia</taxon>
        <taxon>Lachnospirales</taxon>
        <taxon>Lachnospiraceae</taxon>
        <taxon>Hungatella</taxon>
    </lineage>
</organism>
<dbReference type="InterPro" id="IPR036291">
    <property type="entry name" value="NAD(P)-bd_dom_sf"/>
</dbReference>
<dbReference type="SMART" id="SM01002">
    <property type="entry name" value="AlaDh_PNT_C"/>
    <property type="match status" value="1"/>
</dbReference>
<reference evidence="4 5" key="1">
    <citation type="submission" date="2018-08" db="EMBL/GenBank/DDBJ databases">
        <title>A genome reference for cultivated species of the human gut microbiota.</title>
        <authorList>
            <person name="Zou Y."/>
            <person name="Xue W."/>
            <person name="Luo G."/>
        </authorList>
    </citation>
    <scope>NUCLEOTIDE SEQUENCE [LARGE SCALE GENOMIC DNA]</scope>
    <source>
        <strain evidence="4 5">TM09-12</strain>
    </source>
</reference>
<dbReference type="InterPro" id="IPR007886">
    <property type="entry name" value="AlaDH/PNT_N"/>
</dbReference>
<gene>
    <name evidence="4" type="ORF">DXD79_00520</name>
</gene>
<evidence type="ECO:0000259" key="2">
    <source>
        <dbReference type="SMART" id="SM01002"/>
    </source>
</evidence>
<feature type="domain" description="Alanine dehydrogenase/pyridine nucleotide transhydrogenase NAD(H)-binding" evidence="2">
    <location>
        <begin position="138"/>
        <end position="262"/>
    </location>
</feature>
<dbReference type="Pfam" id="PF05222">
    <property type="entry name" value="AlaDh_PNT_N"/>
    <property type="match status" value="1"/>
</dbReference>
<dbReference type="GO" id="GO:0000286">
    <property type="term" value="F:alanine dehydrogenase activity"/>
    <property type="evidence" value="ECO:0007669"/>
    <property type="project" value="TreeGrafter"/>
</dbReference>
<dbReference type="Pfam" id="PF01262">
    <property type="entry name" value="AlaDh_PNT_C"/>
    <property type="match status" value="1"/>
</dbReference>
<sequence length="316" mass="36228">MKTMGFINSHKENENRIALLPCHMNELGKEAAYMFFERGYASKLGIPDQEYEKMGASISTREEILQKCDIICDLKAGDAEYLGELREGTTIFGWVHPHVDPDMKKLLLDRKLRVYAWEEMLENSTQIFYRNSILAGEASVLHGCLSYGILMEGKRAAILGRGNTAMGAYKMLVSNAALTTVYGRRQEQQFRKEMEQFDIIVNAVLWDPERRDHILFREDLKKLKKDALLIDVSCDEHGAIETSRPTTTDNPIYREEGVAHYCLDHSPSLFYRSASEFISEKVSLFIKPLVWEREDRVLEGSRVIDGGKMILKESCR</sequence>
<keyword evidence="1" id="KW-0560">Oxidoreductase</keyword>
<dbReference type="EMBL" id="QSON01000001">
    <property type="protein sequence ID" value="RGJ07934.1"/>
    <property type="molecule type" value="Genomic_DNA"/>
</dbReference>
<dbReference type="PANTHER" id="PTHR42795">
    <property type="entry name" value="ALANINE DEHYDROGENASE"/>
    <property type="match status" value="1"/>
</dbReference>
<evidence type="ECO:0000259" key="3">
    <source>
        <dbReference type="SMART" id="SM01003"/>
    </source>
</evidence>
<dbReference type="SUPFAM" id="SSF52283">
    <property type="entry name" value="Formate/glycerate dehydrogenase catalytic domain-like"/>
    <property type="match status" value="1"/>
</dbReference>
<dbReference type="SUPFAM" id="SSF51735">
    <property type="entry name" value="NAD(P)-binding Rossmann-fold domains"/>
    <property type="match status" value="1"/>
</dbReference>
<evidence type="ECO:0000313" key="4">
    <source>
        <dbReference type="EMBL" id="RGJ07934.1"/>
    </source>
</evidence>
<dbReference type="SMART" id="SM01003">
    <property type="entry name" value="AlaDh_PNT_N"/>
    <property type="match status" value="1"/>
</dbReference>
<dbReference type="Gene3D" id="3.40.50.720">
    <property type="entry name" value="NAD(P)-binding Rossmann-like Domain"/>
    <property type="match status" value="2"/>
</dbReference>
<accession>A0A374PDL2</accession>
<evidence type="ECO:0000313" key="5">
    <source>
        <dbReference type="Proteomes" id="UP000263014"/>
    </source>
</evidence>
<proteinExistence type="predicted"/>
<dbReference type="RefSeq" id="WP_117630431.1">
    <property type="nucleotide sequence ID" value="NZ_QSON01000001.1"/>
</dbReference>
<comment type="caution">
    <text evidence="4">The sequence shown here is derived from an EMBL/GenBank/DDBJ whole genome shotgun (WGS) entry which is preliminary data.</text>
</comment>
<dbReference type="AlphaFoldDB" id="A0A374PDL2"/>
<name>A0A374PDL2_9FIRM</name>
<dbReference type="Proteomes" id="UP000263014">
    <property type="component" value="Unassembled WGS sequence"/>
</dbReference>
<evidence type="ECO:0000256" key="1">
    <source>
        <dbReference type="ARBA" id="ARBA00023002"/>
    </source>
</evidence>
<dbReference type="PANTHER" id="PTHR42795:SF1">
    <property type="entry name" value="ALANINE DEHYDROGENASE"/>
    <property type="match status" value="1"/>
</dbReference>
<dbReference type="GO" id="GO:0006524">
    <property type="term" value="P:alanine catabolic process"/>
    <property type="evidence" value="ECO:0007669"/>
    <property type="project" value="TreeGrafter"/>
</dbReference>
<dbReference type="GO" id="GO:0005886">
    <property type="term" value="C:plasma membrane"/>
    <property type="evidence" value="ECO:0007669"/>
    <property type="project" value="TreeGrafter"/>
</dbReference>
<protein>
    <submittedName>
        <fullName evidence="4">Uncharacterized protein</fullName>
    </submittedName>
</protein>
<feature type="domain" description="Alanine dehydrogenase/pyridine nucleotide transhydrogenase N-terminal" evidence="3">
    <location>
        <begin position="5"/>
        <end position="135"/>
    </location>
</feature>